<dbReference type="AlphaFoldDB" id="A0A2V4B6G4"/>
<gene>
    <name evidence="2" type="ORF">BAY60_19155</name>
</gene>
<comment type="caution">
    <text evidence="2">The sequence shown here is derived from an EMBL/GenBank/DDBJ whole genome shotgun (WGS) entry which is preliminary data.</text>
</comment>
<dbReference type="Proteomes" id="UP000249915">
    <property type="component" value="Unassembled WGS sequence"/>
</dbReference>
<evidence type="ECO:0000313" key="2">
    <source>
        <dbReference type="EMBL" id="PXY24725.1"/>
    </source>
</evidence>
<dbReference type="InterPro" id="IPR018547">
    <property type="entry name" value="AbiEi_C"/>
</dbReference>
<keyword evidence="3" id="KW-1185">Reference proteome</keyword>
<feature type="domain" description="AbiEi antitoxin C-terminal" evidence="1">
    <location>
        <begin position="65"/>
        <end position="173"/>
    </location>
</feature>
<dbReference type="Pfam" id="PF09407">
    <property type="entry name" value="AbiEi_1"/>
    <property type="match status" value="1"/>
</dbReference>
<evidence type="ECO:0000313" key="3">
    <source>
        <dbReference type="Proteomes" id="UP000249915"/>
    </source>
</evidence>
<reference evidence="2 3" key="1">
    <citation type="submission" date="2016-07" db="EMBL/GenBank/DDBJ databases">
        <title>Draft genome sequence of Prauserella muralis DSM 45305, isolated from a mould-covered wall in an indoor environment.</title>
        <authorList>
            <person name="Ruckert C."/>
            <person name="Albersmeier A."/>
            <person name="Jiang C.-L."/>
            <person name="Jiang Y."/>
            <person name="Kalinowski J."/>
            <person name="Schneider O."/>
            <person name="Winkler A."/>
            <person name="Zotchev S.B."/>
        </authorList>
    </citation>
    <scope>NUCLEOTIDE SEQUENCE [LARGE SCALE GENOMIC DNA]</scope>
    <source>
        <strain evidence="2 3">DSM 45305</strain>
    </source>
</reference>
<dbReference type="EMBL" id="MASW01000004">
    <property type="protein sequence ID" value="PXY24725.1"/>
    <property type="molecule type" value="Genomic_DNA"/>
</dbReference>
<evidence type="ECO:0000259" key="1">
    <source>
        <dbReference type="Pfam" id="PF09407"/>
    </source>
</evidence>
<sequence length="310" mass="34504">MDWEDVELAARHQILTCAELESLGVTKRMIWARVRTGGPWRRILPGVVMLRNGTPTRAQALEAALRYAGKEAVVTGLAAARLHGLEKFSPTEQVHVLVPHRHRRTNKGYVIVERTTRMPPIVTRGGFPTADVTRAVLDAARRMDESARVQALLAEAVQRGRTTPDRLREELEAGSDRGSALPRAALTAITEGARSVAEGWGMRVAARSGLPPMRWNVRLRTGSGLVLPSPDGWIDDVALAMEVDSLEHHLAPDDYRRTLERHNIMTAHGIVVVHVVPSQLRTEPDKVIAHLRESYRHAARRPRPDIVAQW</sequence>
<name>A0A2V4B6G4_9PSEU</name>
<accession>A0A2V4B6G4</accession>
<proteinExistence type="predicted"/>
<organism evidence="2 3">
    <name type="scientific">Prauserella muralis</name>
    <dbReference type="NCBI Taxonomy" id="588067"/>
    <lineage>
        <taxon>Bacteria</taxon>
        <taxon>Bacillati</taxon>
        <taxon>Actinomycetota</taxon>
        <taxon>Actinomycetes</taxon>
        <taxon>Pseudonocardiales</taxon>
        <taxon>Pseudonocardiaceae</taxon>
        <taxon>Prauserella</taxon>
    </lineage>
</organism>
<protein>
    <recommendedName>
        <fullName evidence="1">AbiEi antitoxin C-terminal domain-containing protein</fullName>
    </recommendedName>
</protein>